<dbReference type="GO" id="GO:0030677">
    <property type="term" value="C:ribonuclease P complex"/>
    <property type="evidence" value="ECO:0007669"/>
    <property type="project" value="InterPro"/>
</dbReference>
<dbReference type="InterPro" id="IPR023538">
    <property type="entry name" value="RNP1"/>
</dbReference>
<evidence type="ECO:0000256" key="8">
    <source>
        <dbReference type="SAM" id="MobiDB-lite"/>
    </source>
</evidence>
<dbReference type="GO" id="GO:0004519">
    <property type="term" value="F:endonuclease activity"/>
    <property type="evidence" value="ECO:0007669"/>
    <property type="project" value="UniProtKB-KW"/>
</dbReference>
<dbReference type="GO" id="GO:0001682">
    <property type="term" value="P:tRNA 5'-leader removal"/>
    <property type="evidence" value="ECO:0007669"/>
    <property type="project" value="InterPro"/>
</dbReference>
<dbReference type="SUPFAM" id="SSF101744">
    <property type="entry name" value="Rof/RNase P subunit-like"/>
    <property type="match status" value="1"/>
</dbReference>
<evidence type="ECO:0000313" key="10">
    <source>
        <dbReference type="Proteomes" id="UP000037035"/>
    </source>
</evidence>
<evidence type="ECO:0000313" key="9">
    <source>
        <dbReference type="EMBL" id="KNZ53840.1"/>
    </source>
</evidence>
<dbReference type="PANTHER" id="PTHR13348:SF0">
    <property type="entry name" value="RIBONUCLEASE P PROTEIN SUBUNIT P29"/>
    <property type="match status" value="1"/>
</dbReference>
<dbReference type="EMBL" id="LAVV01008081">
    <property type="protein sequence ID" value="KNZ53840.1"/>
    <property type="molecule type" value="Genomic_DNA"/>
</dbReference>
<evidence type="ECO:0000256" key="3">
    <source>
        <dbReference type="ARBA" id="ARBA00022490"/>
    </source>
</evidence>
<evidence type="ECO:0000256" key="2">
    <source>
        <dbReference type="ARBA" id="ARBA00006181"/>
    </source>
</evidence>
<evidence type="ECO:0000256" key="5">
    <source>
        <dbReference type="ARBA" id="ARBA00022722"/>
    </source>
</evidence>
<evidence type="ECO:0000256" key="6">
    <source>
        <dbReference type="ARBA" id="ARBA00022759"/>
    </source>
</evidence>
<name>A0A0L6V142_9BASI</name>
<dbReference type="STRING" id="27349.A0A0L6V142"/>
<evidence type="ECO:0000256" key="7">
    <source>
        <dbReference type="ARBA" id="ARBA00022801"/>
    </source>
</evidence>
<dbReference type="HAMAP" id="MF_00754">
    <property type="entry name" value="RNase_P_1"/>
    <property type="match status" value="1"/>
</dbReference>
<feature type="compositionally biased region" description="Basic and acidic residues" evidence="8">
    <location>
        <begin position="83"/>
        <end position="92"/>
    </location>
</feature>
<gene>
    <name evidence="9" type="ORF">VP01_3120g1</name>
</gene>
<dbReference type="Proteomes" id="UP000037035">
    <property type="component" value="Unassembled WGS sequence"/>
</dbReference>
<dbReference type="GO" id="GO:0000172">
    <property type="term" value="C:ribonuclease MRP complex"/>
    <property type="evidence" value="ECO:0007669"/>
    <property type="project" value="InterPro"/>
</dbReference>
<dbReference type="InterPro" id="IPR016848">
    <property type="entry name" value="RNase_P/MRP_Rpp29-subunit"/>
</dbReference>
<comment type="similarity">
    <text evidence="2">Belongs to the eukaryotic/archaeal RNase P protein component 1 family.</text>
</comment>
<sequence length="298" mass="34120">MTSTEKNKPASPQRPVVDLYGEPKFLKKKRKKEVSEGIRNPLWNPSTGALSTQDIISTIVPQNIPHLERNYQSKLSGRHLTLRRTDQSESRKNQIAGSKSNRKLPSERQARFLELERLIELEQKGYRYEDFVPLHQLWLGYMSELLEVRLKSLDSKESVRTLPTEGLLSRSERFAGMPSISTIQSKLLKADYHGAYLVVHKAKNPSLVDLQGIVIQESEQTFKLIKPDSQIKTVPKAHSIFQISLPLLQSPPTARPKSEKDSSDSTSFFVFRIFGNQFVFRPTERINKKFKAKAFSEL</sequence>
<dbReference type="GO" id="GO:0033204">
    <property type="term" value="F:ribonuclease P RNA binding"/>
    <property type="evidence" value="ECO:0007669"/>
    <property type="project" value="InterPro"/>
</dbReference>
<keyword evidence="5" id="KW-0540">Nuclease</keyword>
<dbReference type="Gene3D" id="2.30.30.210">
    <property type="entry name" value="Ribonuclease P/MRP, subunit p29"/>
    <property type="match status" value="1"/>
</dbReference>
<dbReference type="OrthoDB" id="124041at2759"/>
<keyword evidence="7" id="KW-0378">Hydrolase</keyword>
<feature type="region of interest" description="Disordered" evidence="8">
    <location>
        <begin position="1"/>
        <end position="49"/>
    </location>
</feature>
<keyword evidence="4" id="KW-0819">tRNA processing</keyword>
<organism evidence="9 10">
    <name type="scientific">Puccinia sorghi</name>
    <dbReference type="NCBI Taxonomy" id="27349"/>
    <lineage>
        <taxon>Eukaryota</taxon>
        <taxon>Fungi</taxon>
        <taxon>Dikarya</taxon>
        <taxon>Basidiomycota</taxon>
        <taxon>Pucciniomycotina</taxon>
        <taxon>Pucciniomycetes</taxon>
        <taxon>Pucciniales</taxon>
        <taxon>Pucciniaceae</taxon>
        <taxon>Puccinia</taxon>
    </lineage>
</organism>
<proteinExistence type="inferred from homology"/>
<dbReference type="GO" id="GO:0006364">
    <property type="term" value="P:rRNA processing"/>
    <property type="evidence" value="ECO:0007669"/>
    <property type="project" value="TreeGrafter"/>
</dbReference>
<dbReference type="PANTHER" id="PTHR13348">
    <property type="entry name" value="RIBONUCLEASE P SUBUNIT P29"/>
    <property type="match status" value="1"/>
</dbReference>
<evidence type="ECO:0000256" key="1">
    <source>
        <dbReference type="ARBA" id="ARBA00004123"/>
    </source>
</evidence>
<accession>A0A0L6V142</accession>
<dbReference type="GO" id="GO:0005634">
    <property type="term" value="C:nucleus"/>
    <property type="evidence" value="ECO:0007669"/>
    <property type="project" value="UniProtKB-SubCell"/>
</dbReference>
<comment type="subcellular location">
    <subcellularLocation>
        <location evidence="1">Nucleus</location>
    </subcellularLocation>
</comment>
<dbReference type="VEuPathDB" id="FungiDB:VP01_3120g1"/>
<dbReference type="AlphaFoldDB" id="A0A0L6V142"/>
<keyword evidence="3" id="KW-0963">Cytoplasm</keyword>
<protein>
    <submittedName>
        <fullName evidence="9">Uncharacterized protein</fullName>
    </submittedName>
</protein>
<dbReference type="InterPro" id="IPR023534">
    <property type="entry name" value="Rof/RNase_P-like"/>
</dbReference>
<reference evidence="9 10" key="1">
    <citation type="submission" date="2015-08" db="EMBL/GenBank/DDBJ databases">
        <title>Next Generation Sequencing and Analysis of the Genome of Puccinia sorghi L Schw, the Causal Agent of Maize Common Rust.</title>
        <authorList>
            <person name="Rochi L."/>
            <person name="Burguener G."/>
            <person name="Darino M."/>
            <person name="Turjanski A."/>
            <person name="Kreff E."/>
            <person name="Dieguez M.J."/>
            <person name="Sacco F."/>
        </authorList>
    </citation>
    <scope>NUCLEOTIDE SEQUENCE [LARGE SCALE GENOMIC DNA]</scope>
    <source>
        <strain evidence="9 10">RO10H11247</strain>
    </source>
</reference>
<keyword evidence="6" id="KW-0255">Endonuclease</keyword>
<dbReference type="InterPro" id="IPR036980">
    <property type="entry name" value="RNase_P/MRP_Rpp29_sf"/>
</dbReference>
<keyword evidence="10" id="KW-1185">Reference proteome</keyword>
<evidence type="ECO:0000256" key="4">
    <source>
        <dbReference type="ARBA" id="ARBA00022694"/>
    </source>
</evidence>
<comment type="caution">
    <text evidence="9">The sequence shown here is derived from an EMBL/GenBank/DDBJ whole genome shotgun (WGS) entry which is preliminary data.</text>
</comment>
<dbReference type="SMART" id="SM00538">
    <property type="entry name" value="POP4"/>
    <property type="match status" value="1"/>
</dbReference>
<feature type="region of interest" description="Disordered" evidence="8">
    <location>
        <begin position="77"/>
        <end position="103"/>
    </location>
</feature>
<dbReference type="GO" id="GO:0016787">
    <property type="term" value="F:hydrolase activity"/>
    <property type="evidence" value="ECO:0007669"/>
    <property type="project" value="UniProtKB-KW"/>
</dbReference>
<dbReference type="Pfam" id="PF01868">
    <property type="entry name" value="RNase_P-MRP_p29"/>
    <property type="match status" value="1"/>
</dbReference>
<dbReference type="InterPro" id="IPR002730">
    <property type="entry name" value="Rpp29/RNP1"/>
</dbReference>